<organism evidence="1 2">
    <name type="scientific">Bryocella elongata</name>
    <dbReference type="NCBI Taxonomy" id="863522"/>
    <lineage>
        <taxon>Bacteria</taxon>
        <taxon>Pseudomonadati</taxon>
        <taxon>Acidobacteriota</taxon>
        <taxon>Terriglobia</taxon>
        <taxon>Terriglobales</taxon>
        <taxon>Acidobacteriaceae</taxon>
        <taxon>Bryocella</taxon>
    </lineage>
</organism>
<evidence type="ECO:0000313" key="1">
    <source>
        <dbReference type="EMBL" id="SEF43370.1"/>
    </source>
</evidence>
<sequence length="536" mass="59486">MLEAGRRRKEQSLKMNRREFLGAAAAISLTGRAVSPFSIPGQTSSTGRNLIPQRLSTAPNYWCTWAVQNYRFGEGKQAIDVTRLEGDSGAGLAHDAMNGEALFGAQGWAKTFHSRTRNELYLLLDDGWEAEGTATFKLDHAKFPSFRGPNEERLRSLNREAQRLGWRGAALWCRNTPGGSRDLALEDECSKAGISYWKIDIGDPEFNLLRVRNKERIPLTLEHVYGEPPTNGNWRLDGRFGPQGWDSRRMEILRHTDVYRTYDVTSILSLPTTLDRVNELLRSAAGHSEIHSLLNVEDEVYVAAVLGCTMGVMRHPLIGLRPGDDPDLFFNGPRKTKRRMDEVVRAQRWQRIAAPFAAGVGSFEASDEILTDGWKFASGETWQHGLVGSTVWQSAPAVIARNMALPEVTAIDGEKPFVFAARFPNGAVAVGVHERTHPGRGWYLPRCRVTVHVDDASGPFGIFGEFDRLTLDFDRPVQNRRLLAQDLAGEKSVDITAPAEISRTSVSFGGQLLREVGLHNRSAGDLSSPGLVLVLM</sequence>
<gene>
    <name evidence="1" type="ORF">SAMN05421819_0002</name>
</gene>
<protein>
    <submittedName>
        <fullName evidence="1">Uncharacterized protein</fullName>
    </submittedName>
</protein>
<keyword evidence="2" id="KW-1185">Reference proteome</keyword>
<dbReference type="EMBL" id="FNVA01000001">
    <property type="protein sequence ID" value="SEF43370.1"/>
    <property type="molecule type" value="Genomic_DNA"/>
</dbReference>
<dbReference type="Proteomes" id="UP000236728">
    <property type="component" value="Unassembled WGS sequence"/>
</dbReference>
<accession>A0A1H5RYS8</accession>
<dbReference type="AlphaFoldDB" id="A0A1H5RYS8"/>
<reference evidence="1 2" key="1">
    <citation type="submission" date="2016-10" db="EMBL/GenBank/DDBJ databases">
        <authorList>
            <person name="de Groot N.N."/>
        </authorList>
    </citation>
    <scope>NUCLEOTIDE SEQUENCE [LARGE SCALE GENOMIC DNA]</scope>
    <source>
        <strain evidence="1 2">DSM 22489</strain>
    </source>
</reference>
<proteinExistence type="predicted"/>
<evidence type="ECO:0000313" key="2">
    <source>
        <dbReference type="Proteomes" id="UP000236728"/>
    </source>
</evidence>
<name>A0A1H5RYS8_9BACT</name>